<dbReference type="EMBL" id="DS268179">
    <property type="protein sequence ID" value="KMU79892.1"/>
    <property type="molecule type" value="Genomic_DNA"/>
</dbReference>
<evidence type="ECO:0000313" key="3">
    <source>
        <dbReference type="Proteomes" id="UP000054559"/>
    </source>
</evidence>
<sequence length="132" mass="14645">MSRSWAQKYCALTALHSAETITAKKADLERAGAAADIAARVVHSDRSGAKSEDVKFQLSYILFLSPSPSHVTITTPPPNHSHQRTSTTEPTASMPASHANRWQKDEDIFVAALRLGTNFDWETDRSRIPEHF</sequence>
<reference evidence="3" key="1">
    <citation type="journal article" date="2010" name="Genome Res.">
        <title>Population genomic sequencing of Coccidioides fungi reveals recent hybridization and transposon control.</title>
        <authorList>
            <person name="Neafsey D.E."/>
            <person name="Barker B.M."/>
            <person name="Sharpton T.J."/>
            <person name="Stajich J.E."/>
            <person name="Park D.J."/>
            <person name="Whiston E."/>
            <person name="Hung C.-Y."/>
            <person name="McMahan C."/>
            <person name="White J."/>
            <person name="Sykes S."/>
            <person name="Heiman D."/>
            <person name="Young S."/>
            <person name="Zeng Q."/>
            <person name="Abouelleil A."/>
            <person name="Aftuck L."/>
            <person name="Bessette D."/>
            <person name="Brown A."/>
            <person name="FitzGerald M."/>
            <person name="Lui A."/>
            <person name="Macdonald J.P."/>
            <person name="Priest M."/>
            <person name="Orbach M.J."/>
            <person name="Galgiani J.N."/>
            <person name="Kirkland T.N."/>
            <person name="Cole G.T."/>
            <person name="Birren B.W."/>
            <person name="Henn M.R."/>
            <person name="Taylor J.W."/>
            <person name="Rounsley S.D."/>
        </authorList>
    </citation>
    <scope>NUCLEOTIDE SEQUENCE [LARGE SCALE GENOMIC DNA]</scope>
    <source>
        <strain evidence="3">RMSCC 3703</strain>
    </source>
</reference>
<accession>A0A0J8U0S9</accession>
<feature type="region of interest" description="Disordered" evidence="1">
    <location>
        <begin position="71"/>
        <end position="99"/>
    </location>
</feature>
<organism evidence="2 3">
    <name type="scientific">Coccidioides immitis RMSCC 3703</name>
    <dbReference type="NCBI Taxonomy" id="454286"/>
    <lineage>
        <taxon>Eukaryota</taxon>
        <taxon>Fungi</taxon>
        <taxon>Dikarya</taxon>
        <taxon>Ascomycota</taxon>
        <taxon>Pezizomycotina</taxon>
        <taxon>Eurotiomycetes</taxon>
        <taxon>Eurotiomycetidae</taxon>
        <taxon>Onygenales</taxon>
        <taxon>Onygenaceae</taxon>
        <taxon>Coccidioides</taxon>
    </lineage>
</organism>
<proteinExistence type="predicted"/>
<dbReference type="Proteomes" id="UP000054559">
    <property type="component" value="Unassembled WGS sequence"/>
</dbReference>
<name>A0A0J8U0S9_COCIT</name>
<evidence type="ECO:0000256" key="1">
    <source>
        <dbReference type="SAM" id="MobiDB-lite"/>
    </source>
</evidence>
<evidence type="ECO:0000313" key="2">
    <source>
        <dbReference type="EMBL" id="KMU79892.1"/>
    </source>
</evidence>
<protein>
    <submittedName>
        <fullName evidence="2">Uncharacterized protein</fullName>
    </submittedName>
</protein>
<dbReference type="AlphaFoldDB" id="A0A0J8U0S9"/>
<dbReference type="OrthoDB" id="4225643at2759"/>
<gene>
    <name evidence="2" type="ORF">CISG_07964</name>
</gene>